<feature type="compositionally biased region" description="Basic and acidic residues" evidence="1">
    <location>
        <begin position="56"/>
        <end position="74"/>
    </location>
</feature>
<evidence type="ECO:0000256" key="1">
    <source>
        <dbReference type="SAM" id="MobiDB-lite"/>
    </source>
</evidence>
<feature type="compositionally biased region" description="Basic and acidic residues" evidence="1">
    <location>
        <begin position="82"/>
        <end position="99"/>
    </location>
</feature>
<reference evidence="2" key="1">
    <citation type="journal article" date="2019" name="bioRxiv">
        <title>The Genome of the Zebra Mussel, Dreissena polymorpha: A Resource for Invasive Species Research.</title>
        <authorList>
            <person name="McCartney M.A."/>
            <person name="Auch B."/>
            <person name="Kono T."/>
            <person name="Mallez S."/>
            <person name="Zhang Y."/>
            <person name="Obille A."/>
            <person name="Becker A."/>
            <person name="Abrahante J.E."/>
            <person name="Garbe J."/>
            <person name="Badalamenti J.P."/>
            <person name="Herman A."/>
            <person name="Mangelson H."/>
            <person name="Liachko I."/>
            <person name="Sullivan S."/>
            <person name="Sone E.D."/>
            <person name="Koren S."/>
            <person name="Silverstein K.A.T."/>
            <person name="Beckman K.B."/>
            <person name="Gohl D.M."/>
        </authorList>
    </citation>
    <scope>NUCLEOTIDE SEQUENCE</scope>
    <source>
        <strain evidence="2">Duluth1</strain>
        <tissue evidence="2">Whole animal</tissue>
    </source>
</reference>
<protein>
    <submittedName>
        <fullName evidence="2">Uncharacterized protein</fullName>
    </submittedName>
</protein>
<reference evidence="2" key="2">
    <citation type="submission" date="2020-11" db="EMBL/GenBank/DDBJ databases">
        <authorList>
            <person name="McCartney M.A."/>
            <person name="Auch B."/>
            <person name="Kono T."/>
            <person name="Mallez S."/>
            <person name="Becker A."/>
            <person name="Gohl D.M."/>
            <person name="Silverstein K.A.T."/>
            <person name="Koren S."/>
            <person name="Bechman K.B."/>
            <person name="Herman A."/>
            <person name="Abrahante J.E."/>
            <person name="Garbe J."/>
        </authorList>
    </citation>
    <scope>NUCLEOTIDE SEQUENCE</scope>
    <source>
        <strain evidence="2">Duluth1</strain>
        <tissue evidence="2">Whole animal</tissue>
    </source>
</reference>
<keyword evidence="3" id="KW-1185">Reference proteome</keyword>
<name>A0A9D4F2B8_DREPO</name>
<evidence type="ECO:0000313" key="2">
    <source>
        <dbReference type="EMBL" id="KAH3790497.1"/>
    </source>
</evidence>
<comment type="caution">
    <text evidence="2">The sequence shown here is derived from an EMBL/GenBank/DDBJ whole genome shotgun (WGS) entry which is preliminary data.</text>
</comment>
<feature type="compositionally biased region" description="Basic and acidic residues" evidence="1">
    <location>
        <begin position="38"/>
        <end position="47"/>
    </location>
</feature>
<accession>A0A9D4F2B8</accession>
<gene>
    <name evidence="2" type="ORF">DPMN_168699</name>
</gene>
<dbReference type="Proteomes" id="UP000828390">
    <property type="component" value="Unassembled WGS sequence"/>
</dbReference>
<proteinExistence type="predicted"/>
<dbReference type="EMBL" id="JAIWYP010000008">
    <property type="protein sequence ID" value="KAH3790497.1"/>
    <property type="molecule type" value="Genomic_DNA"/>
</dbReference>
<sequence length="99" mass="11681">MTNFPPVCEDLYFDIQQLSRGSSNDIHPQSPMPYDSLDFDRRNEHANGDIGQQDQTRIKTIEDDNDRRDEHEYIHLGQQDQTRIKRVAEDTHQHDTTEL</sequence>
<organism evidence="2 3">
    <name type="scientific">Dreissena polymorpha</name>
    <name type="common">Zebra mussel</name>
    <name type="synonym">Mytilus polymorpha</name>
    <dbReference type="NCBI Taxonomy" id="45954"/>
    <lineage>
        <taxon>Eukaryota</taxon>
        <taxon>Metazoa</taxon>
        <taxon>Spiralia</taxon>
        <taxon>Lophotrochozoa</taxon>
        <taxon>Mollusca</taxon>
        <taxon>Bivalvia</taxon>
        <taxon>Autobranchia</taxon>
        <taxon>Heteroconchia</taxon>
        <taxon>Euheterodonta</taxon>
        <taxon>Imparidentia</taxon>
        <taxon>Neoheterodontei</taxon>
        <taxon>Myida</taxon>
        <taxon>Dreissenoidea</taxon>
        <taxon>Dreissenidae</taxon>
        <taxon>Dreissena</taxon>
    </lineage>
</organism>
<evidence type="ECO:0000313" key="3">
    <source>
        <dbReference type="Proteomes" id="UP000828390"/>
    </source>
</evidence>
<dbReference type="AlphaFoldDB" id="A0A9D4F2B8"/>
<feature type="region of interest" description="Disordered" evidence="1">
    <location>
        <begin position="19"/>
        <end position="99"/>
    </location>
</feature>